<reference evidence="4" key="1">
    <citation type="journal article" date="2021" name="Proc. Natl. Acad. Sci. U.S.A.">
        <title>A Catalog of Tens of Thousands of Viruses from Human Metagenomes Reveals Hidden Associations with Chronic Diseases.</title>
        <authorList>
            <person name="Tisza M.J."/>
            <person name="Buck C.B."/>
        </authorList>
    </citation>
    <scope>NUCLEOTIDE SEQUENCE</scope>
    <source>
        <strain evidence="4">Ct1TR2</strain>
    </source>
</reference>
<dbReference type="InterPro" id="IPR058531">
    <property type="entry name" value="Baseplate_J_M"/>
</dbReference>
<dbReference type="EMBL" id="BK015245">
    <property type="protein sequence ID" value="DAD97622.1"/>
    <property type="molecule type" value="Genomic_DNA"/>
</dbReference>
<feature type="domain" description="Baseplate J-like C-terminal" evidence="3">
    <location>
        <begin position="263"/>
        <end position="354"/>
    </location>
</feature>
<dbReference type="PANTHER" id="PTHR37829">
    <property type="entry name" value="PHAGE-LIKE ELEMENT PBSX PROTEIN XKDT"/>
    <property type="match status" value="1"/>
</dbReference>
<dbReference type="Pfam" id="PF26079">
    <property type="entry name" value="Baseplate_J_C"/>
    <property type="match status" value="1"/>
</dbReference>
<feature type="domain" description="Baseplate J-like central" evidence="2">
    <location>
        <begin position="178"/>
        <end position="256"/>
    </location>
</feature>
<dbReference type="PANTHER" id="PTHR37829:SF3">
    <property type="entry name" value="PROTEIN JAYE-RELATED"/>
    <property type="match status" value="1"/>
</dbReference>
<evidence type="ECO:0000259" key="2">
    <source>
        <dbReference type="Pfam" id="PF26078"/>
    </source>
</evidence>
<comment type="similarity">
    <text evidence="1">Belongs to the Mu gp47/PBSX XkdT family.</text>
</comment>
<evidence type="ECO:0000256" key="1">
    <source>
        <dbReference type="ARBA" id="ARBA00038087"/>
    </source>
</evidence>
<organism evidence="4">
    <name type="scientific">Siphoviridae sp. ct1TR2</name>
    <dbReference type="NCBI Taxonomy" id="2825309"/>
    <lineage>
        <taxon>Viruses</taxon>
        <taxon>Duplodnaviria</taxon>
        <taxon>Heunggongvirae</taxon>
        <taxon>Uroviricota</taxon>
        <taxon>Caudoviricetes</taxon>
    </lineage>
</organism>
<sequence>MYEDKTYASILSDAQKETGAGVQTGEGWLVGNALSALAYEAEKLYIQMDYICKQNHADTADLDELVKIARDRGIYRKTATNAEVLVEANCTVPIGSRFYLKSFHYAVTETINEGKFQYRAVCEEAGTGPNGLTGELTAIDHVDELETAEIKEILINGSDDETRDSLYTRYLQSFSMESFGGNIAQYKEQVGAISGVGGCKVEPVWNGPGTVKVVVISSVFGTCSEYLIKQIQEAAVPAEGGSGYGFAPIDHAVTVESVDAVKVNVVTKISYMSGYNWNSIGAEVKKKIAEYLESIAAEWKNGDESTKSTIYISKLQAAVLDVEGVVDISATTLNGSSANLVLNWNQIPVLGEVTAQ</sequence>
<dbReference type="InterPro" id="IPR058530">
    <property type="entry name" value="Baseplate_J-like_C"/>
</dbReference>
<evidence type="ECO:0000259" key="3">
    <source>
        <dbReference type="Pfam" id="PF26079"/>
    </source>
</evidence>
<protein>
    <submittedName>
        <fullName evidence="4">Baseplate J like protein</fullName>
    </submittedName>
</protein>
<dbReference type="InterPro" id="IPR052399">
    <property type="entry name" value="Phage_Baseplate_Assmbl_Protein"/>
</dbReference>
<name>A0A8S5NSB7_9CAUD</name>
<accession>A0A8S5NSB7</accession>
<evidence type="ECO:0000313" key="4">
    <source>
        <dbReference type="EMBL" id="DAD97622.1"/>
    </source>
</evidence>
<dbReference type="Pfam" id="PF26078">
    <property type="entry name" value="Baseplate_J_M"/>
    <property type="match status" value="1"/>
</dbReference>
<proteinExistence type="inferred from homology"/>